<dbReference type="Pfam" id="PF04997">
    <property type="entry name" value="RNA_pol_Rpb1_1"/>
    <property type="match status" value="2"/>
</dbReference>
<keyword evidence="6 9" id="KW-0460">Magnesium</keyword>
<dbReference type="InterPro" id="IPR042102">
    <property type="entry name" value="RNA_pol_Rpb1_3_sf"/>
</dbReference>
<dbReference type="InterPro" id="IPR007080">
    <property type="entry name" value="RNA_pol_Rpb1_1"/>
</dbReference>
<dbReference type="GO" id="GO:0000428">
    <property type="term" value="C:DNA-directed RNA polymerase complex"/>
    <property type="evidence" value="ECO:0007669"/>
    <property type="project" value="UniProtKB-KW"/>
</dbReference>
<sequence>MVDVNDIRAMQIGLASPEEIRKWSHGEVKKPETINYRTLKPEKDGLFCEKIFGPTKDWECYCGKYKRVRDKGIVCDRCGVEVTRASVRRERLGHIELAAPVSHIWYFKSIPSKMALLLGILPKNLEKVLYFASGRKREDCYKVIDPGSTNLEAGTTIRETEYKIYSKYDPAFRAELAHRITEVHTLPFSIGDRLSLKDYARYRSKYRESFTVEQIDENTFEVVDIRAFPYQRDDELSESEVNELRETFGNLFEETILSETVEEPCYIVINPGQTGLKTAQMILETEAKLLSRYDPEFRAGVGAEAVREILKSLDLQQLARDLRKELREATGQKAKKLIKRLQVVEAFLKSGNRPEWMILEVIPVLPPDLRPMVQLDGGRFATSDLNDLYRRVINRNNRLKRLLQLGAPEIIVKNEKRMLQEAVDALFDNGRRGRPVLGPGNRPLKSLSDMLRGKKGRFRQNLLGKRVDYSGRSVIVAGPRLRFDQCGLPKKMALELFKPFVMKKLVDKGLAHNIKSAKKMVEKAREEVWGVLEEVIAEHPVLLNRAPTLHRLSIQAFQPVLIEGNAIQLHPLVCPAFNADFDGDQMAVHVPLSAEAQAESQILMLSSHNILSPAHGKPIAVPTQDMVLGCYYLTLLGARREPMKRFYSIDEALMAYEFGKVDLHEPVFIREVTAKHPEVLETTVGRVIFNGLLPEGMPYYNEPVTKKKLSDIVDLCYRKFGNKVTVEMLDRIKEAGFHYATKSGATISVLDLEIPLEKEHIIEEATRRVEEINEHYNQGLITAEEREQKVVDIWTDAANKIADAILEVLPDFNPVNMMATSGARGSVRQVSQLCGMRGLMADPSGRIIEYPIKANFREGLSVLEYFISTHGARKGLADTALRTAKSGYLTRRLVDVAQDVIVREEDCGTDDGILLEDLRDENDNIVESFEERVLGRIALRDIVDAATGEVIVRAGEEIDEQAVEELRRRNIRQAWVRSVLTCRTKHGVCAKCYGRNLATGRLVDVGEAVGIVAAQSIGEPGTQLTMRTFHTGGVRIAGEDITQGLPRVEQLFEVRKPKKAAILSDVDGVVEKIEVIGNRRKIYVRPSEDEENQEVRTYFVPHDVKIAVTEGDRVRAGDRLTLGPINPKDILRIKGIRAVQKYLLEEIQSVYISQGVTINDKHIEIIIRQIARLNKIMVENAGDTNLLSGEMVFVEDFERENARVLEENALLKEKAQELLEGCVLEEHVLDVSGNTLFTRGRVLEAQDIEILLSSECRPFLVRKDGVLFRVLRGQKNLESELLNRMCVEEVREPSGKVLVKAGEVLKEPLLERLGEIGPLRLRVREQATWERLRGTILAEDVLDPETGKVLLSANTRLDQNEIALLEEHDVERVAVWKNVRVFPVKESLVRVLREEILNKEVARDIVSPQTGEVIIQAGQAISRSVARRLVVEGIKEVPLSDGRFFSIEGRLIELLEKEVVGKVAAQDIVVGANGDVLVKAGEVIDRDDVVKIAEDNVGFLLLRDAEGEKEIRTLVEEVVYLPGLKQVATGRPVALGITKASLAVDSFLSAASFQQTTHVLADAAIKGKVDELIGLKENVIIGKLIPAGTGYEKYRRIRLSTEKEETVAEAEAFSEEGFDLRELMGMDESREFPPEEEFEEEEEFAEEEEFDFEVDEDIDEADGELT</sequence>
<comment type="function">
    <text evidence="9 10">DNA-dependent RNA polymerase catalyzes the transcription of DNA into RNA using the four ribonucleoside triphosphates as substrates.</text>
</comment>
<dbReference type="GO" id="GO:0003899">
    <property type="term" value="F:DNA-directed RNA polymerase activity"/>
    <property type="evidence" value="ECO:0007669"/>
    <property type="project" value="UniProtKB-UniRule"/>
</dbReference>
<keyword evidence="4 9" id="KW-0479">Metal-binding</keyword>
<dbReference type="CDD" id="cd01609">
    <property type="entry name" value="RNAP_beta'_N"/>
    <property type="match status" value="1"/>
</dbReference>
<comment type="caution">
    <text evidence="13">The sequence shown here is derived from an EMBL/GenBank/DDBJ whole genome shotgun (WGS) entry which is preliminary data.</text>
</comment>
<dbReference type="InterPro" id="IPR045867">
    <property type="entry name" value="DNA-dir_RpoC_beta_prime"/>
</dbReference>
<feature type="binding site" evidence="9">
    <location>
        <position position="580"/>
    </location>
    <ligand>
        <name>Mg(2+)</name>
        <dbReference type="ChEBI" id="CHEBI:18420"/>
    </ligand>
</feature>
<comment type="subunit">
    <text evidence="9">The RNAP catalytic core consists of 2 alpha, 1 beta, 1 beta' and 1 omega subunit. When a sigma factor is associated with the core the holoenzyme is formed, which can initiate transcription.</text>
</comment>
<feature type="binding site" evidence="9">
    <location>
        <position position="907"/>
    </location>
    <ligand>
        <name>Zn(2+)</name>
        <dbReference type="ChEBI" id="CHEBI:29105"/>
        <label>2</label>
    </ligand>
</feature>
<dbReference type="InterPro" id="IPR038120">
    <property type="entry name" value="Rpb1_funnel_sf"/>
</dbReference>
<dbReference type="InterPro" id="IPR006592">
    <property type="entry name" value="RNA_pol_N"/>
</dbReference>
<dbReference type="Gene3D" id="2.40.50.100">
    <property type="match status" value="1"/>
</dbReference>
<dbReference type="EMBL" id="DTFV01000064">
    <property type="protein sequence ID" value="HGI30565.1"/>
    <property type="molecule type" value="Genomic_DNA"/>
</dbReference>
<accession>A0A7V3YGD7</accession>
<evidence type="ECO:0000313" key="13">
    <source>
        <dbReference type="EMBL" id="HGI30565.1"/>
    </source>
</evidence>
<dbReference type="NCBIfam" id="TIGR02386">
    <property type="entry name" value="rpoC_TIGR"/>
    <property type="match status" value="1"/>
</dbReference>
<comment type="similarity">
    <text evidence="9 10">Belongs to the RNA polymerase beta' chain family.</text>
</comment>
<dbReference type="Pfam" id="PF04983">
    <property type="entry name" value="RNA_pol_Rpb1_3"/>
    <property type="match status" value="1"/>
</dbReference>
<evidence type="ECO:0000259" key="12">
    <source>
        <dbReference type="SMART" id="SM00663"/>
    </source>
</evidence>
<dbReference type="Gene3D" id="2.40.40.20">
    <property type="match status" value="1"/>
</dbReference>
<dbReference type="HAMAP" id="MF_01322">
    <property type="entry name" value="RNApol_bact_RpoC"/>
    <property type="match status" value="1"/>
</dbReference>
<dbReference type="Gene3D" id="1.10.132.30">
    <property type="match status" value="1"/>
</dbReference>
<dbReference type="Gene3D" id="1.10.274.100">
    <property type="entry name" value="RNA polymerase Rpb1, domain 3"/>
    <property type="match status" value="2"/>
</dbReference>
<dbReference type="Pfam" id="PF04998">
    <property type="entry name" value="RNA_pol_Rpb1_5"/>
    <property type="match status" value="1"/>
</dbReference>
<evidence type="ECO:0000256" key="2">
    <source>
        <dbReference type="ARBA" id="ARBA00022679"/>
    </source>
</evidence>
<dbReference type="GO" id="GO:0008270">
    <property type="term" value="F:zinc ion binding"/>
    <property type="evidence" value="ECO:0007669"/>
    <property type="project" value="UniProtKB-UniRule"/>
</dbReference>
<keyword evidence="7 9" id="KW-0804">Transcription</keyword>
<keyword evidence="1 9" id="KW-0240">DNA-directed RNA polymerase</keyword>
<dbReference type="CDD" id="cd02655">
    <property type="entry name" value="RNAP_beta'_C"/>
    <property type="match status" value="1"/>
</dbReference>
<dbReference type="FunFam" id="1.10.40.90:FF:000001">
    <property type="entry name" value="DNA-directed RNA polymerase subunit beta"/>
    <property type="match status" value="1"/>
</dbReference>
<dbReference type="PANTHER" id="PTHR19376">
    <property type="entry name" value="DNA-DIRECTED RNA POLYMERASE"/>
    <property type="match status" value="1"/>
</dbReference>
<dbReference type="EC" id="2.7.7.6" evidence="9"/>
<dbReference type="InterPro" id="IPR007083">
    <property type="entry name" value="RNA_pol_Rpb1_4"/>
</dbReference>
<evidence type="ECO:0000256" key="1">
    <source>
        <dbReference type="ARBA" id="ARBA00022478"/>
    </source>
</evidence>
<dbReference type="SMART" id="SM00663">
    <property type="entry name" value="RPOLA_N"/>
    <property type="match status" value="1"/>
</dbReference>
<reference evidence="13" key="1">
    <citation type="journal article" date="2020" name="mSystems">
        <title>Genome- and Community-Level Interaction Insights into Carbon Utilization and Element Cycling Functions of Hydrothermarchaeota in Hydrothermal Sediment.</title>
        <authorList>
            <person name="Zhou Z."/>
            <person name="Liu Y."/>
            <person name="Xu W."/>
            <person name="Pan J."/>
            <person name="Luo Z.H."/>
            <person name="Li M."/>
        </authorList>
    </citation>
    <scope>NUCLEOTIDE SEQUENCE [LARGE SCALE GENOMIC DNA]</scope>
    <source>
        <strain evidence="13">SpSt-747</strain>
    </source>
</reference>
<gene>
    <name evidence="9 13" type="primary">rpoC</name>
    <name evidence="13" type="ORF">ENV30_04555</name>
</gene>
<dbReference type="Gene3D" id="1.10.150.390">
    <property type="match status" value="1"/>
</dbReference>
<dbReference type="InterPro" id="IPR044893">
    <property type="entry name" value="RNA_pol_Rpb1_clamp_domain"/>
</dbReference>
<proteinExistence type="inferred from homology"/>
<feature type="binding site" evidence="9">
    <location>
        <position position="78"/>
    </location>
    <ligand>
        <name>Zn(2+)</name>
        <dbReference type="ChEBI" id="CHEBI:29105"/>
        <label>1</label>
    </ligand>
</feature>
<evidence type="ECO:0000256" key="11">
    <source>
        <dbReference type="SAM" id="MobiDB-lite"/>
    </source>
</evidence>
<evidence type="ECO:0000256" key="9">
    <source>
        <dbReference type="HAMAP-Rule" id="MF_01322"/>
    </source>
</evidence>
<feature type="binding site" evidence="9">
    <location>
        <position position="62"/>
    </location>
    <ligand>
        <name>Zn(2+)</name>
        <dbReference type="ChEBI" id="CHEBI:29105"/>
        <label>1</label>
    </ligand>
</feature>
<comment type="catalytic activity">
    <reaction evidence="8 9 10">
        <text>RNA(n) + a ribonucleoside 5'-triphosphate = RNA(n+1) + diphosphate</text>
        <dbReference type="Rhea" id="RHEA:21248"/>
        <dbReference type="Rhea" id="RHEA-COMP:14527"/>
        <dbReference type="Rhea" id="RHEA-COMP:17342"/>
        <dbReference type="ChEBI" id="CHEBI:33019"/>
        <dbReference type="ChEBI" id="CHEBI:61557"/>
        <dbReference type="ChEBI" id="CHEBI:140395"/>
        <dbReference type="EC" id="2.7.7.6"/>
    </reaction>
</comment>
<feature type="compositionally biased region" description="Acidic residues" evidence="11">
    <location>
        <begin position="1634"/>
        <end position="1666"/>
    </location>
</feature>
<keyword evidence="2 9" id="KW-0808">Transferase</keyword>
<feature type="binding site" evidence="9">
    <location>
        <position position="989"/>
    </location>
    <ligand>
        <name>Zn(2+)</name>
        <dbReference type="ChEBI" id="CHEBI:29105"/>
        <label>2</label>
    </ligand>
</feature>
<dbReference type="GO" id="GO:0006351">
    <property type="term" value="P:DNA-templated transcription"/>
    <property type="evidence" value="ECO:0007669"/>
    <property type="project" value="UniProtKB-UniRule"/>
</dbReference>
<dbReference type="GO" id="GO:0000287">
    <property type="term" value="F:magnesium ion binding"/>
    <property type="evidence" value="ECO:0007669"/>
    <property type="project" value="UniProtKB-UniRule"/>
</dbReference>
<dbReference type="PANTHER" id="PTHR19376:SF54">
    <property type="entry name" value="DNA-DIRECTED RNA POLYMERASE SUBUNIT BETA"/>
    <property type="match status" value="1"/>
</dbReference>
<evidence type="ECO:0000256" key="3">
    <source>
        <dbReference type="ARBA" id="ARBA00022695"/>
    </source>
</evidence>
<feature type="region of interest" description="Disordered" evidence="11">
    <location>
        <begin position="1629"/>
        <end position="1666"/>
    </location>
</feature>
<comment type="cofactor">
    <cofactor evidence="9">
        <name>Zn(2+)</name>
        <dbReference type="ChEBI" id="CHEBI:29105"/>
    </cofactor>
    <text evidence="9">Binds 2 Zn(2+) ions per subunit.</text>
</comment>
<feature type="domain" description="RNA polymerase N-terminal" evidence="12">
    <location>
        <begin position="355"/>
        <end position="634"/>
    </location>
</feature>
<evidence type="ECO:0000256" key="6">
    <source>
        <dbReference type="ARBA" id="ARBA00022842"/>
    </source>
</evidence>
<dbReference type="InterPro" id="IPR000722">
    <property type="entry name" value="RNA_pol_asu"/>
</dbReference>
<feature type="binding site" evidence="9">
    <location>
        <position position="982"/>
    </location>
    <ligand>
        <name>Zn(2+)</name>
        <dbReference type="ChEBI" id="CHEBI:29105"/>
        <label>2</label>
    </ligand>
</feature>
<dbReference type="Pfam" id="PF05000">
    <property type="entry name" value="RNA_pol_Rpb1_4"/>
    <property type="match status" value="1"/>
</dbReference>
<dbReference type="InterPro" id="IPR007081">
    <property type="entry name" value="RNA_pol_Rpb1_5"/>
</dbReference>
<feature type="binding site" evidence="9">
    <location>
        <position position="992"/>
    </location>
    <ligand>
        <name>Zn(2+)</name>
        <dbReference type="ChEBI" id="CHEBI:29105"/>
        <label>2</label>
    </ligand>
</feature>
<dbReference type="Gene3D" id="1.10.40.90">
    <property type="match status" value="1"/>
</dbReference>
<dbReference type="Gene3D" id="4.10.860.120">
    <property type="entry name" value="RNA polymerase II, clamp domain"/>
    <property type="match status" value="1"/>
</dbReference>
<evidence type="ECO:0000256" key="7">
    <source>
        <dbReference type="ARBA" id="ARBA00023163"/>
    </source>
</evidence>
<dbReference type="SUPFAM" id="SSF64484">
    <property type="entry name" value="beta and beta-prime subunits of DNA dependent RNA-polymerase"/>
    <property type="match status" value="2"/>
</dbReference>
<evidence type="ECO:0000256" key="10">
    <source>
        <dbReference type="RuleBase" id="RU004279"/>
    </source>
</evidence>
<organism evidence="13">
    <name type="scientific">Candidatus Caldatribacterium californiense</name>
    <dbReference type="NCBI Taxonomy" id="1454726"/>
    <lineage>
        <taxon>Bacteria</taxon>
        <taxon>Pseudomonadati</taxon>
        <taxon>Atribacterota</taxon>
        <taxon>Atribacteria</taxon>
        <taxon>Atribacterales</taxon>
        <taxon>Candidatus Caldatribacteriaceae</taxon>
        <taxon>Candidatus Caldatribacterium</taxon>
    </lineage>
</organism>
<feature type="binding site" evidence="9">
    <location>
        <position position="584"/>
    </location>
    <ligand>
        <name>Mg(2+)</name>
        <dbReference type="ChEBI" id="CHEBI:18420"/>
    </ligand>
</feature>
<dbReference type="Pfam" id="PF00623">
    <property type="entry name" value="RNA_pol_Rpb1_2"/>
    <property type="match status" value="1"/>
</dbReference>
<keyword evidence="5 9" id="KW-0862">Zinc</keyword>
<protein>
    <recommendedName>
        <fullName evidence="9">DNA-directed RNA polymerase subunit beta'</fullName>
        <shortName evidence="9">RNAP subunit beta'</shortName>
        <ecNumber evidence="9">2.7.7.6</ecNumber>
    </recommendedName>
    <alternativeName>
        <fullName evidence="9">RNA polymerase subunit beta'</fullName>
    </alternativeName>
    <alternativeName>
        <fullName evidence="9">Transcriptase subunit beta'</fullName>
    </alternativeName>
</protein>
<comment type="cofactor">
    <cofactor evidence="9">
        <name>Mg(2+)</name>
        <dbReference type="ChEBI" id="CHEBI:18420"/>
    </cofactor>
    <text evidence="9">Binds 1 Mg(2+) ion per subunit.</text>
</comment>
<evidence type="ECO:0000256" key="5">
    <source>
        <dbReference type="ARBA" id="ARBA00022833"/>
    </source>
</evidence>
<dbReference type="InterPro" id="IPR007066">
    <property type="entry name" value="RNA_pol_Rpb1_3"/>
</dbReference>
<dbReference type="InterPro" id="IPR012754">
    <property type="entry name" value="DNA-dir_RpoC_beta_prime_bact"/>
</dbReference>
<evidence type="ECO:0000256" key="8">
    <source>
        <dbReference type="ARBA" id="ARBA00048552"/>
    </source>
</evidence>
<keyword evidence="3 9" id="KW-0548">Nucleotidyltransferase</keyword>
<evidence type="ECO:0000256" key="4">
    <source>
        <dbReference type="ARBA" id="ARBA00022723"/>
    </source>
</evidence>
<feature type="binding site" evidence="9">
    <location>
        <position position="60"/>
    </location>
    <ligand>
        <name>Zn(2+)</name>
        <dbReference type="ChEBI" id="CHEBI:29105"/>
        <label>1</label>
    </ligand>
</feature>
<name>A0A7V3YGD7_9BACT</name>
<dbReference type="Gene3D" id="1.10.1790.20">
    <property type="match status" value="1"/>
</dbReference>
<feature type="binding site" evidence="9">
    <location>
        <position position="582"/>
    </location>
    <ligand>
        <name>Mg(2+)</name>
        <dbReference type="ChEBI" id="CHEBI:18420"/>
    </ligand>
</feature>
<feature type="binding site" evidence="9">
    <location>
        <position position="75"/>
    </location>
    <ligand>
        <name>Zn(2+)</name>
        <dbReference type="ChEBI" id="CHEBI:29105"/>
        <label>1</label>
    </ligand>
</feature>
<dbReference type="GO" id="GO:0003677">
    <property type="term" value="F:DNA binding"/>
    <property type="evidence" value="ECO:0007669"/>
    <property type="project" value="UniProtKB-UniRule"/>
</dbReference>